<name>A0A5J5EVA2_9PEZI</name>
<organism evidence="2 3">
    <name type="scientific">Sphaerosporella brunnea</name>
    <dbReference type="NCBI Taxonomy" id="1250544"/>
    <lineage>
        <taxon>Eukaryota</taxon>
        <taxon>Fungi</taxon>
        <taxon>Dikarya</taxon>
        <taxon>Ascomycota</taxon>
        <taxon>Pezizomycotina</taxon>
        <taxon>Pezizomycetes</taxon>
        <taxon>Pezizales</taxon>
        <taxon>Pyronemataceae</taxon>
        <taxon>Sphaerosporella</taxon>
    </lineage>
</organism>
<keyword evidence="3" id="KW-1185">Reference proteome</keyword>
<evidence type="ECO:0008006" key="4">
    <source>
        <dbReference type="Google" id="ProtNLM"/>
    </source>
</evidence>
<feature type="signal peptide" evidence="1">
    <location>
        <begin position="1"/>
        <end position="17"/>
    </location>
</feature>
<sequence>MLAVLSAFRLCLLEFSCKQIAIYTDNTAVYHGLNKCSMRGPAMEPLREIMLVAAQHDITFSARCFPTKDNLLAELLSRRQFRNIAEMCPLLSGTPPKKHRPTQTT</sequence>
<gene>
    <name evidence="2" type="ORF">FN846DRAFT_890917</name>
</gene>
<protein>
    <recommendedName>
        <fullName evidence="4">RNase H type-1 domain-containing protein</fullName>
    </recommendedName>
</protein>
<feature type="chain" id="PRO_5023907900" description="RNase H type-1 domain-containing protein" evidence="1">
    <location>
        <begin position="18"/>
        <end position="105"/>
    </location>
</feature>
<dbReference type="InParanoid" id="A0A5J5EVA2"/>
<dbReference type="AlphaFoldDB" id="A0A5J5EVA2"/>
<dbReference type="OrthoDB" id="4954464at2759"/>
<comment type="caution">
    <text evidence="2">The sequence shown here is derived from an EMBL/GenBank/DDBJ whole genome shotgun (WGS) entry which is preliminary data.</text>
</comment>
<accession>A0A5J5EVA2</accession>
<reference evidence="2 3" key="1">
    <citation type="submission" date="2019-09" db="EMBL/GenBank/DDBJ databases">
        <title>Draft genome of the ectomycorrhizal ascomycete Sphaerosporella brunnea.</title>
        <authorList>
            <consortium name="DOE Joint Genome Institute"/>
            <person name="Benucci G.M."/>
            <person name="Marozzi G."/>
            <person name="Antonielli L."/>
            <person name="Sanchez S."/>
            <person name="Marco P."/>
            <person name="Wang X."/>
            <person name="Falini L.B."/>
            <person name="Barry K."/>
            <person name="Haridas S."/>
            <person name="Lipzen A."/>
            <person name="Labutti K."/>
            <person name="Grigoriev I.V."/>
            <person name="Murat C."/>
            <person name="Martin F."/>
            <person name="Albertini E."/>
            <person name="Donnini D."/>
            <person name="Bonito G."/>
        </authorList>
    </citation>
    <scope>NUCLEOTIDE SEQUENCE [LARGE SCALE GENOMIC DNA]</scope>
    <source>
        <strain evidence="2 3">Sb_GMNB300</strain>
    </source>
</reference>
<dbReference type="Proteomes" id="UP000326924">
    <property type="component" value="Unassembled WGS sequence"/>
</dbReference>
<evidence type="ECO:0000313" key="2">
    <source>
        <dbReference type="EMBL" id="KAA8904270.1"/>
    </source>
</evidence>
<evidence type="ECO:0000313" key="3">
    <source>
        <dbReference type="Proteomes" id="UP000326924"/>
    </source>
</evidence>
<keyword evidence="1" id="KW-0732">Signal</keyword>
<proteinExistence type="predicted"/>
<evidence type="ECO:0000256" key="1">
    <source>
        <dbReference type="SAM" id="SignalP"/>
    </source>
</evidence>
<dbReference type="EMBL" id="VXIS01000110">
    <property type="protein sequence ID" value="KAA8904270.1"/>
    <property type="molecule type" value="Genomic_DNA"/>
</dbReference>